<dbReference type="PROSITE" id="PS01149">
    <property type="entry name" value="PSI_RSU"/>
    <property type="match status" value="1"/>
</dbReference>
<feature type="region of interest" description="Disordered" evidence="9">
    <location>
        <begin position="1"/>
        <end position="119"/>
    </location>
</feature>
<dbReference type="NCBIfam" id="NF007976">
    <property type="entry name" value="PRK10700.1"/>
    <property type="match status" value="1"/>
</dbReference>
<dbReference type="GO" id="GO:0005829">
    <property type="term" value="C:cytosol"/>
    <property type="evidence" value="ECO:0007669"/>
    <property type="project" value="UniProtKB-ARBA"/>
</dbReference>
<evidence type="ECO:0000256" key="2">
    <source>
        <dbReference type="ARBA" id="ARBA00022552"/>
    </source>
</evidence>
<evidence type="ECO:0000256" key="4">
    <source>
        <dbReference type="ARBA" id="ARBA00023235"/>
    </source>
</evidence>
<evidence type="ECO:0000256" key="5">
    <source>
        <dbReference type="ARBA" id="ARBA00036944"/>
    </source>
</evidence>
<dbReference type="HOGENOM" id="CLU_024979_1_1_6"/>
<dbReference type="InterPro" id="IPR050343">
    <property type="entry name" value="RsuA_PseudoU_synthase"/>
</dbReference>
<dbReference type="KEGG" id="msu:MS1038"/>
<protein>
    <recommendedName>
        <fullName evidence="8">Pseudouridine synthase</fullName>
        <ecNumber evidence="8">5.4.99.-</ecNumber>
    </recommendedName>
</protein>
<dbReference type="Gene3D" id="3.30.2350.10">
    <property type="entry name" value="Pseudouridine synthase"/>
    <property type="match status" value="1"/>
</dbReference>
<dbReference type="STRING" id="221988.MS1038"/>
<dbReference type="GO" id="GO:0000455">
    <property type="term" value="P:enzyme-directed rRNA pseudouridine synthesis"/>
    <property type="evidence" value="ECO:0007669"/>
    <property type="project" value="UniProtKB-ARBA"/>
</dbReference>
<comment type="catalytic activity">
    <reaction evidence="5">
        <text>uridine(2605) in 23S rRNA = pseudouridine(2605) in 23S rRNA</text>
        <dbReference type="Rhea" id="RHEA:42520"/>
        <dbReference type="Rhea" id="RHEA-COMP:10095"/>
        <dbReference type="Rhea" id="RHEA-COMP:10096"/>
        <dbReference type="ChEBI" id="CHEBI:65314"/>
        <dbReference type="ChEBI" id="CHEBI:65315"/>
        <dbReference type="EC" id="5.4.99.22"/>
    </reaction>
</comment>
<feature type="compositionally biased region" description="Basic and acidic residues" evidence="9">
    <location>
        <begin position="85"/>
        <end position="99"/>
    </location>
</feature>
<dbReference type="EMBL" id="AE016827">
    <property type="protein sequence ID" value="AAU37645.1"/>
    <property type="molecule type" value="Genomic_DNA"/>
</dbReference>
<feature type="compositionally biased region" description="Basic and acidic residues" evidence="9">
    <location>
        <begin position="109"/>
        <end position="119"/>
    </location>
</feature>
<evidence type="ECO:0000256" key="7">
    <source>
        <dbReference type="PROSITE-ProRule" id="PRU00182"/>
    </source>
</evidence>
<evidence type="ECO:0000256" key="3">
    <source>
        <dbReference type="ARBA" id="ARBA00022884"/>
    </source>
</evidence>
<keyword evidence="3 7" id="KW-0694">RNA-binding</keyword>
<dbReference type="Proteomes" id="UP000000607">
    <property type="component" value="Chromosome"/>
</dbReference>
<dbReference type="InterPro" id="IPR000748">
    <property type="entry name" value="PsdUridine_synth_RsuA/RluB/E/F"/>
</dbReference>
<feature type="compositionally biased region" description="Basic and acidic residues" evidence="9">
    <location>
        <begin position="23"/>
        <end position="78"/>
    </location>
</feature>
<dbReference type="Pfam" id="PF00849">
    <property type="entry name" value="PseudoU_synth_2"/>
    <property type="match status" value="1"/>
</dbReference>
<dbReference type="PANTHER" id="PTHR47683">
    <property type="entry name" value="PSEUDOURIDINE SYNTHASE FAMILY PROTEIN-RELATED"/>
    <property type="match status" value="1"/>
</dbReference>
<evidence type="ECO:0000313" key="12">
    <source>
        <dbReference type="Proteomes" id="UP000000607"/>
    </source>
</evidence>
<dbReference type="InterPro" id="IPR002942">
    <property type="entry name" value="S4_RNA-bd"/>
</dbReference>
<evidence type="ECO:0000313" key="11">
    <source>
        <dbReference type="EMBL" id="AAU37645.1"/>
    </source>
</evidence>
<dbReference type="CDD" id="cd02556">
    <property type="entry name" value="PseudoU_synth_RluB"/>
    <property type="match status" value="1"/>
</dbReference>
<gene>
    <name evidence="11" type="primary">rsuA</name>
    <name evidence="11" type="ordered locus">MS1038</name>
</gene>
<name>Q65TR5_MANSM</name>
<dbReference type="Pfam" id="PF01479">
    <property type="entry name" value="S4"/>
    <property type="match status" value="1"/>
</dbReference>
<dbReference type="eggNOG" id="COG1187">
    <property type="taxonomic scope" value="Bacteria"/>
</dbReference>
<dbReference type="GO" id="GO:0003723">
    <property type="term" value="F:RNA binding"/>
    <property type="evidence" value="ECO:0007669"/>
    <property type="project" value="UniProtKB-KW"/>
</dbReference>
<dbReference type="SMART" id="SM00363">
    <property type="entry name" value="S4"/>
    <property type="match status" value="1"/>
</dbReference>
<feature type="domain" description="RNA-binding S4" evidence="10">
    <location>
        <begin position="120"/>
        <end position="182"/>
    </location>
</feature>
<organism evidence="11 12">
    <name type="scientific">Mannheimia succiniciproducens (strain KCTC 0769BP / MBEL55E)</name>
    <dbReference type="NCBI Taxonomy" id="221988"/>
    <lineage>
        <taxon>Bacteria</taxon>
        <taxon>Pseudomonadati</taxon>
        <taxon>Pseudomonadota</taxon>
        <taxon>Gammaproteobacteria</taxon>
        <taxon>Pasteurellales</taxon>
        <taxon>Pasteurellaceae</taxon>
        <taxon>Basfia</taxon>
    </lineage>
</organism>
<keyword evidence="4 8" id="KW-0413">Isomerase</keyword>
<dbReference type="NCBIfam" id="TIGR00093">
    <property type="entry name" value="pseudouridine synthase"/>
    <property type="match status" value="1"/>
</dbReference>
<dbReference type="FunFam" id="3.30.70.1560:FF:000001">
    <property type="entry name" value="Pseudouridine synthase"/>
    <property type="match status" value="1"/>
</dbReference>
<dbReference type="InterPro" id="IPR018496">
    <property type="entry name" value="PsdUridine_synth_RsuA/RluB_CS"/>
</dbReference>
<dbReference type="EC" id="5.4.99.-" evidence="8"/>
<dbReference type="Gene3D" id="3.10.290.10">
    <property type="entry name" value="RNA-binding S4 domain"/>
    <property type="match status" value="1"/>
</dbReference>
<sequence>MKATRKLMKFQTEKLQNRNFRQKPSENRPQFERGGRPERKERGAFESRFRADDSRQASSFKNDRRDERRNARGDERRSSFSGDESSNRRNERKPAERKPLPMRKPKPAHPVEKKATVEGEKLQKVLARAGQGSRREIESIIEQGRVSVDGKIATLGDRVTVHDGLKIRIDGHLVNLTAAQREVCRVLMYYKPEGELCTRHDPEGRATVFDRLPRLTGSRWIAVGRLDINTSGLLLFTTDGELANRLMHPSQEVEREYSVRVFGQVDDAMIHRLRKGVQLEDGPANFKAIKAVGGTGLNQWFDVTLMEGRNREVRRLWESQGIQVSRLIRIRYGNIQLMKTLPRGGWEEMDLAKVNYLRELVGLPPETETKLDVTNLRRRAKTGQIRKAVKRYSEMNKRYKKS</sequence>
<evidence type="ECO:0000256" key="6">
    <source>
        <dbReference type="ARBA" id="ARBA00037383"/>
    </source>
</evidence>
<keyword evidence="2" id="KW-0698">rRNA processing</keyword>
<accession>Q65TR5</accession>
<dbReference type="InterPro" id="IPR036986">
    <property type="entry name" value="S4_RNA-bd_sf"/>
</dbReference>
<dbReference type="PROSITE" id="PS50889">
    <property type="entry name" value="S4"/>
    <property type="match status" value="1"/>
</dbReference>
<comment type="similarity">
    <text evidence="1 8">Belongs to the pseudouridine synthase RsuA family.</text>
</comment>
<dbReference type="CDD" id="cd00165">
    <property type="entry name" value="S4"/>
    <property type="match status" value="1"/>
</dbReference>
<reference evidence="11 12" key="1">
    <citation type="journal article" date="2004" name="Nat. Biotechnol.">
        <title>The genome sequence of the capnophilic rumen bacterium Mannheimia succiniciproducens.</title>
        <authorList>
            <person name="Hong S.H."/>
            <person name="Kim J.S."/>
            <person name="Lee S.Y."/>
            <person name="In Y.H."/>
            <person name="Choi S.S."/>
            <person name="Rih J.-K."/>
            <person name="Kim C.H."/>
            <person name="Jeong H."/>
            <person name="Hur C.G."/>
            <person name="Kim J.J."/>
        </authorList>
    </citation>
    <scope>NUCLEOTIDE SEQUENCE [LARGE SCALE GENOMIC DNA]</scope>
    <source>
        <strain evidence="12">KCTC 0769BP / MBEL55E</strain>
    </source>
</reference>
<dbReference type="AlphaFoldDB" id="Q65TR5"/>
<dbReference type="SUPFAM" id="SSF55174">
    <property type="entry name" value="Alpha-L RNA-binding motif"/>
    <property type="match status" value="1"/>
</dbReference>
<comment type="function">
    <text evidence="6">Responsible for synthesis of pseudouridine from uracil-2605 in 23S ribosomal RNA.</text>
</comment>
<evidence type="ECO:0000256" key="1">
    <source>
        <dbReference type="ARBA" id="ARBA00008348"/>
    </source>
</evidence>
<keyword evidence="12" id="KW-1185">Reference proteome</keyword>
<dbReference type="PANTHER" id="PTHR47683:SF3">
    <property type="entry name" value="RIBOSOMAL LARGE SUBUNIT PSEUDOURIDINE SYNTHASE B"/>
    <property type="match status" value="1"/>
</dbReference>
<dbReference type="GO" id="GO:0160139">
    <property type="term" value="F:23S rRNA pseudouridine(2605) synthase activity"/>
    <property type="evidence" value="ECO:0007669"/>
    <property type="project" value="UniProtKB-EC"/>
</dbReference>
<dbReference type="FunFam" id="3.30.70.580:FF:000009">
    <property type="entry name" value="Pseudouridine synthase"/>
    <property type="match status" value="1"/>
</dbReference>
<dbReference type="SUPFAM" id="SSF55120">
    <property type="entry name" value="Pseudouridine synthase"/>
    <property type="match status" value="1"/>
</dbReference>
<dbReference type="InterPro" id="IPR020103">
    <property type="entry name" value="PsdUridine_synth_cat_dom_sf"/>
</dbReference>
<proteinExistence type="inferred from homology"/>
<evidence type="ECO:0000259" key="10">
    <source>
        <dbReference type="SMART" id="SM00363"/>
    </source>
</evidence>
<dbReference type="InterPro" id="IPR006145">
    <property type="entry name" value="PsdUridine_synth_RsuA/RluA"/>
</dbReference>
<dbReference type="FunFam" id="3.10.290.10:FF:000003">
    <property type="entry name" value="Pseudouridine synthase"/>
    <property type="match status" value="1"/>
</dbReference>
<evidence type="ECO:0000256" key="8">
    <source>
        <dbReference type="RuleBase" id="RU003887"/>
    </source>
</evidence>
<evidence type="ECO:0000256" key="9">
    <source>
        <dbReference type="SAM" id="MobiDB-lite"/>
    </source>
</evidence>